<reference evidence="2 3" key="1">
    <citation type="journal article" date="2021" name="BMC Genomics">
        <title>Datura genome reveals duplications of psychoactive alkaloid biosynthetic genes and high mutation rate following tissue culture.</title>
        <authorList>
            <person name="Rajewski A."/>
            <person name="Carter-House D."/>
            <person name="Stajich J."/>
            <person name="Litt A."/>
        </authorList>
    </citation>
    <scope>NUCLEOTIDE SEQUENCE [LARGE SCALE GENOMIC DNA]</scope>
    <source>
        <strain evidence="2">AR-01</strain>
    </source>
</reference>
<gene>
    <name evidence="2" type="ORF">HAX54_043157</name>
</gene>
<keyword evidence="1" id="KW-0812">Transmembrane</keyword>
<evidence type="ECO:0000313" key="3">
    <source>
        <dbReference type="Proteomes" id="UP000823775"/>
    </source>
</evidence>
<keyword evidence="1" id="KW-1133">Transmembrane helix</keyword>
<accession>A0ABS8SNA0</accession>
<evidence type="ECO:0000313" key="2">
    <source>
        <dbReference type="EMBL" id="MCD7460255.1"/>
    </source>
</evidence>
<proteinExistence type="predicted"/>
<organism evidence="2 3">
    <name type="scientific">Datura stramonium</name>
    <name type="common">Jimsonweed</name>
    <name type="synonym">Common thornapple</name>
    <dbReference type="NCBI Taxonomy" id="4076"/>
    <lineage>
        <taxon>Eukaryota</taxon>
        <taxon>Viridiplantae</taxon>
        <taxon>Streptophyta</taxon>
        <taxon>Embryophyta</taxon>
        <taxon>Tracheophyta</taxon>
        <taxon>Spermatophyta</taxon>
        <taxon>Magnoliopsida</taxon>
        <taxon>eudicotyledons</taxon>
        <taxon>Gunneridae</taxon>
        <taxon>Pentapetalae</taxon>
        <taxon>asterids</taxon>
        <taxon>lamiids</taxon>
        <taxon>Solanales</taxon>
        <taxon>Solanaceae</taxon>
        <taxon>Solanoideae</taxon>
        <taxon>Datureae</taxon>
        <taxon>Datura</taxon>
    </lineage>
</organism>
<evidence type="ECO:0000256" key="1">
    <source>
        <dbReference type="SAM" id="Phobius"/>
    </source>
</evidence>
<sequence>MTSLPFVIVVGVVISQWFFLVGTLPQVPSNLKTPVAQTMLIQNQVLNLNGIDSSGGLEHVACTTIERQDVLLALWIDNFYDPL</sequence>
<dbReference type="EMBL" id="JACEIK010000643">
    <property type="protein sequence ID" value="MCD7460255.1"/>
    <property type="molecule type" value="Genomic_DNA"/>
</dbReference>
<name>A0ABS8SNA0_DATST</name>
<dbReference type="Proteomes" id="UP000823775">
    <property type="component" value="Unassembled WGS sequence"/>
</dbReference>
<comment type="caution">
    <text evidence="2">The sequence shown here is derived from an EMBL/GenBank/DDBJ whole genome shotgun (WGS) entry which is preliminary data.</text>
</comment>
<keyword evidence="3" id="KW-1185">Reference proteome</keyword>
<keyword evidence="1" id="KW-0472">Membrane</keyword>
<protein>
    <submittedName>
        <fullName evidence="2">Uncharacterized protein</fullName>
    </submittedName>
</protein>
<feature type="transmembrane region" description="Helical" evidence="1">
    <location>
        <begin position="6"/>
        <end position="24"/>
    </location>
</feature>